<comment type="caution">
    <text evidence="2">The sequence shown here is derived from an EMBL/GenBank/DDBJ whole genome shotgun (WGS) entry which is preliminary data.</text>
</comment>
<dbReference type="SUPFAM" id="SSF54236">
    <property type="entry name" value="Ubiquitin-like"/>
    <property type="match status" value="1"/>
</dbReference>
<feature type="region of interest" description="Disordered" evidence="1">
    <location>
        <begin position="1"/>
        <end position="29"/>
    </location>
</feature>
<dbReference type="OrthoDB" id="1026733at2759"/>
<evidence type="ECO:0000313" key="2">
    <source>
        <dbReference type="EMBL" id="VEL08623.1"/>
    </source>
</evidence>
<dbReference type="EMBL" id="CAAALY010004387">
    <property type="protein sequence ID" value="VEL08623.1"/>
    <property type="molecule type" value="Genomic_DNA"/>
</dbReference>
<name>A0A3S4ZDE3_9PLAT</name>
<evidence type="ECO:0000313" key="3">
    <source>
        <dbReference type="Proteomes" id="UP000784294"/>
    </source>
</evidence>
<accession>A0A3S4ZDE3</accession>
<sequence>MARDREKVATREAEARARAEAEKMARVEEERASRVDRACRLRHLRWRAHFSRENSSSLPPTNSIGSDSSSIVQLRIKLPNTTVSRNFSIHHSIKADSLNTKIFIPFQILHYFVLSQEGSPRHFEIQTNFPKRILDCKPPEESDIEDYASSRISALSETPESVDAVSAEGEQYGLSETDIAKLGLMARRSESGFIDWKPCTGDPSSFAEVGLTSRQMVYVIDKDA</sequence>
<dbReference type="AlphaFoldDB" id="A0A3S4ZDE3"/>
<evidence type="ECO:0000256" key="1">
    <source>
        <dbReference type="SAM" id="MobiDB-lite"/>
    </source>
</evidence>
<reference evidence="2" key="1">
    <citation type="submission" date="2018-11" db="EMBL/GenBank/DDBJ databases">
        <authorList>
            <consortium name="Pathogen Informatics"/>
        </authorList>
    </citation>
    <scope>NUCLEOTIDE SEQUENCE</scope>
</reference>
<evidence type="ECO:0008006" key="4">
    <source>
        <dbReference type="Google" id="ProtNLM"/>
    </source>
</evidence>
<dbReference type="Gene3D" id="3.10.20.90">
    <property type="entry name" value="Phosphatidylinositol 3-kinase Catalytic Subunit, Chain A, domain 1"/>
    <property type="match status" value="1"/>
</dbReference>
<proteinExistence type="predicted"/>
<keyword evidence="3" id="KW-1185">Reference proteome</keyword>
<dbReference type="Proteomes" id="UP000784294">
    <property type="component" value="Unassembled WGS sequence"/>
</dbReference>
<gene>
    <name evidence="2" type="ORF">PXEA_LOCUS2063</name>
</gene>
<protein>
    <recommendedName>
        <fullName evidence="4">UBX domain-containing protein</fullName>
    </recommendedName>
</protein>
<organism evidence="2 3">
    <name type="scientific">Protopolystoma xenopodis</name>
    <dbReference type="NCBI Taxonomy" id="117903"/>
    <lineage>
        <taxon>Eukaryota</taxon>
        <taxon>Metazoa</taxon>
        <taxon>Spiralia</taxon>
        <taxon>Lophotrochozoa</taxon>
        <taxon>Platyhelminthes</taxon>
        <taxon>Monogenea</taxon>
        <taxon>Polyopisthocotylea</taxon>
        <taxon>Polystomatidea</taxon>
        <taxon>Polystomatidae</taxon>
        <taxon>Protopolystoma</taxon>
    </lineage>
</organism>
<dbReference type="InterPro" id="IPR029071">
    <property type="entry name" value="Ubiquitin-like_domsf"/>
</dbReference>